<name>A0A4C1VXD8_EUMVA</name>
<protein>
    <submittedName>
        <fullName evidence="1">Uncharacterized protein</fullName>
    </submittedName>
</protein>
<dbReference type="Proteomes" id="UP000299102">
    <property type="component" value="Unassembled WGS sequence"/>
</dbReference>
<sequence>MTLTGDDSLLYVDAICKRTQGAKFLYDRLKGFGPQAGPLMGKHPRRMDVSRGTRFTRISCSRGSSQTVLLAAATAFSHPNELPSEGFGTTTTRFGKLYKRLMRIIHCYLRLAYHASKKNQNLDDTKISSIDPTLTIAMPKY</sequence>
<proteinExistence type="predicted"/>
<dbReference type="AlphaFoldDB" id="A0A4C1VXD8"/>
<accession>A0A4C1VXD8</accession>
<comment type="caution">
    <text evidence="1">The sequence shown here is derived from an EMBL/GenBank/DDBJ whole genome shotgun (WGS) entry which is preliminary data.</text>
</comment>
<keyword evidence="2" id="KW-1185">Reference proteome</keyword>
<dbReference type="EMBL" id="BGZK01000436">
    <property type="protein sequence ID" value="GBP43463.1"/>
    <property type="molecule type" value="Genomic_DNA"/>
</dbReference>
<evidence type="ECO:0000313" key="2">
    <source>
        <dbReference type="Proteomes" id="UP000299102"/>
    </source>
</evidence>
<gene>
    <name evidence="1" type="ORF">EVAR_16037_1</name>
</gene>
<organism evidence="1 2">
    <name type="scientific">Eumeta variegata</name>
    <name type="common">Bagworm moth</name>
    <name type="synonym">Eumeta japonica</name>
    <dbReference type="NCBI Taxonomy" id="151549"/>
    <lineage>
        <taxon>Eukaryota</taxon>
        <taxon>Metazoa</taxon>
        <taxon>Ecdysozoa</taxon>
        <taxon>Arthropoda</taxon>
        <taxon>Hexapoda</taxon>
        <taxon>Insecta</taxon>
        <taxon>Pterygota</taxon>
        <taxon>Neoptera</taxon>
        <taxon>Endopterygota</taxon>
        <taxon>Lepidoptera</taxon>
        <taxon>Glossata</taxon>
        <taxon>Ditrysia</taxon>
        <taxon>Tineoidea</taxon>
        <taxon>Psychidae</taxon>
        <taxon>Oiketicinae</taxon>
        <taxon>Eumeta</taxon>
    </lineage>
</organism>
<evidence type="ECO:0000313" key="1">
    <source>
        <dbReference type="EMBL" id="GBP43463.1"/>
    </source>
</evidence>
<reference evidence="1 2" key="1">
    <citation type="journal article" date="2019" name="Commun. Biol.">
        <title>The bagworm genome reveals a unique fibroin gene that provides high tensile strength.</title>
        <authorList>
            <person name="Kono N."/>
            <person name="Nakamura H."/>
            <person name="Ohtoshi R."/>
            <person name="Tomita M."/>
            <person name="Numata K."/>
            <person name="Arakawa K."/>
        </authorList>
    </citation>
    <scope>NUCLEOTIDE SEQUENCE [LARGE SCALE GENOMIC DNA]</scope>
</reference>